<organism evidence="2 3">
    <name type="scientific">Ramlibacter monticola</name>
    <dbReference type="NCBI Taxonomy" id="1926872"/>
    <lineage>
        <taxon>Bacteria</taxon>
        <taxon>Pseudomonadati</taxon>
        <taxon>Pseudomonadota</taxon>
        <taxon>Betaproteobacteria</taxon>
        <taxon>Burkholderiales</taxon>
        <taxon>Comamonadaceae</taxon>
        <taxon>Ramlibacter</taxon>
    </lineage>
</organism>
<dbReference type="Pfam" id="PF09626">
    <property type="entry name" value="DHC"/>
    <property type="match status" value="1"/>
</dbReference>
<dbReference type="SUPFAM" id="SSF48695">
    <property type="entry name" value="Multiheme cytochromes"/>
    <property type="match status" value="1"/>
</dbReference>
<dbReference type="InterPro" id="IPR018588">
    <property type="entry name" value="Dihaem_cytochrome-c"/>
</dbReference>
<dbReference type="Proteomes" id="UP000599109">
    <property type="component" value="Unassembled WGS sequence"/>
</dbReference>
<protein>
    <submittedName>
        <fullName evidence="2">Diheme cytochrome c</fullName>
    </submittedName>
</protein>
<reference evidence="2 3" key="1">
    <citation type="journal article" date="2017" name="Int. J. Syst. Evol. Microbiol.">
        <title>Ramlibacter monticola sp. nov., isolated from forest soil.</title>
        <authorList>
            <person name="Chaudhary D.K."/>
            <person name="Kim J."/>
        </authorList>
    </citation>
    <scope>NUCLEOTIDE SEQUENCE [LARGE SCALE GENOMIC DNA]</scope>
    <source>
        <strain evidence="2 3">KACC 19175</strain>
    </source>
</reference>
<feature type="region of interest" description="Disordered" evidence="1">
    <location>
        <begin position="1"/>
        <end position="24"/>
    </location>
</feature>
<evidence type="ECO:0000256" key="1">
    <source>
        <dbReference type="SAM" id="MobiDB-lite"/>
    </source>
</evidence>
<dbReference type="AlphaFoldDB" id="A0A936Z250"/>
<dbReference type="InterPro" id="IPR036280">
    <property type="entry name" value="Multihaem_cyt_sf"/>
</dbReference>
<proteinExistence type="predicted"/>
<keyword evidence="3" id="KW-1185">Reference proteome</keyword>
<evidence type="ECO:0000313" key="3">
    <source>
        <dbReference type="Proteomes" id="UP000599109"/>
    </source>
</evidence>
<sequence>MVPPQLQRRGGPRVHRRREGRRARLAAHTEEVRLPVRSPVTLALALLAAPLAHAGDRPAVPLLPHYAQECASCHIAYPPGALPAASWLHLMQNLPRHFGTDASVDPATLKQLSAWLEANAGTWKRVSEAPPQDRITQAAWFQRKHHEVPSASWKLAAVRSPSNCAACHPRAEQGDFDEHGVRLPR</sequence>
<dbReference type="EMBL" id="JAEQNE010000004">
    <property type="protein sequence ID" value="MBL0392952.1"/>
    <property type="molecule type" value="Genomic_DNA"/>
</dbReference>
<feature type="compositionally biased region" description="Basic residues" evidence="1">
    <location>
        <begin position="10"/>
        <end position="24"/>
    </location>
</feature>
<accession>A0A936Z250</accession>
<comment type="caution">
    <text evidence="2">The sequence shown here is derived from an EMBL/GenBank/DDBJ whole genome shotgun (WGS) entry which is preliminary data.</text>
</comment>
<gene>
    <name evidence="2" type="ORF">JJ685_17570</name>
</gene>
<evidence type="ECO:0000313" key="2">
    <source>
        <dbReference type="EMBL" id="MBL0392952.1"/>
    </source>
</evidence>
<name>A0A936Z250_9BURK</name>